<evidence type="ECO:0000313" key="1">
    <source>
        <dbReference type="EMBL" id="EOB00766.1"/>
    </source>
</evidence>
<evidence type="ECO:0000313" key="2">
    <source>
        <dbReference type="Proteomes" id="UP000296049"/>
    </source>
</evidence>
<gene>
    <name evidence="1" type="ORF">Anapl_05905</name>
</gene>
<accession>R0JTI5</accession>
<dbReference type="EMBL" id="KB743167">
    <property type="protein sequence ID" value="EOB00766.1"/>
    <property type="molecule type" value="Genomic_DNA"/>
</dbReference>
<name>R0JTI5_ANAPL</name>
<organism evidence="1 2">
    <name type="scientific">Anas platyrhynchos</name>
    <name type="common">Mallard</name>
    <name type="synonym">Anas boschas</name>
    <dbReference type="NCBI Taxonomy" id="8839"/>
    <lineage>
        <taxon>Eukaryota</taxon>
        <taxon>Metazoa</taxon>
        <taxon>Chordata</taxon>
        <taxon>Craniata</taxon>
        <taxon>Vertebrata</taxon>
        <taxon>Euteleostomi</taxon>
        <taxon>Archelosauria</taxon>
        <taxon>Archosauria</taxon>
        <taxon>Dinosauria</taxon>
        <taxon>Saurischia</taxon>
        <taxon>Theropoda</taxon>
        <taxon>Coelurosauria</taxon>
        <taxon>Aves</taxon>
        <taxon>Neognathae</taxon>
        <taxon>Galloanserae</taxon>
        <taxon>Anseriformes</taxon>
        <taxon>Anatidae</taxon>
        <taxon>Anatinae</taxon>
        <taxon>Anas</taxon>
    </lineage>
</organism>
<dbReference type="Proteomes" id="UP000296049">
    <property type="component" value="Unassembled WGS sequence"/>
</dbReference>
<protein>
    <submittedName>
        <fullName evidence="1">Uncharacterized protein</fullName>
    </submittedName>
</protein>
<proteinExistence type="predicted"/>
<reference evidence="2" key="1">
    <citation type="journal article" date="2013" name="Nat. Genet.">
        <title>The duck genome and transcriptome provide insight into an avian influenza virus reservoir species.</title>
        <authorList>
            <person name="Huang Y."/>
            <person name="Li Y."/>
            <person name="Burt D.W."/>
            <person name="Chen H."/>
            <person name="Zhang Y."/>
            <person name="Qian W."/>
            <person name="Kim H."/>
            <person name="Gan S."/>
            <person name="Zhao Y."/>
            <person name="Li J."/>
            <person name="Yi K."/>
            <person name="Feng H."/>
            <person name="Zhu P."/>
            <person name="Li B."/>
            <person name="Liu Q."/>
            <person name="Fairley S."/>
            <person name="Magor K.E."/>
            <person name="Du Z."/>
            <person name="Hu X."/>
            <person name="Goodman L."/>
            <person name="Tafer H."/>
            <person name="Vignal A."/>
            <person name="Lee T."/>
            <person name="Kim K.W."/>
            <person name="Sheng Z."/>
            <person name="An Y."/>
            <person name="Searle S."/>
            <person name="Herrero J."/>
            <person name="Groenen M.A."/>
            <person name="Crooijmans R.P."/>
            <person name="Faraut T."/>
            <person name="Cai Q."/>
            <person name="Webster R.G."/>
            <person name="Aldridge J.R."/>
            <person name="Warren W.C."/>
            <person name="Bartschat S."/>
            <person name="Kehr S."/>
            <person name="Marz M."/>
            <person name="Stadler P.F."/>
            <person name="Smith J."/>
            <person name="Kraus R.H."/>
            <person name="Zhao Y."/>
            <person name="Ren L."/>
            <person name="Fei J."/>
            <person name="Morisson M."/>
            <person name="Kaiser P."/>
            <person name="Griffin D.K."/>
            <person name="Rao M."/>
            <person name="Pitel F."/>
            <person name="Wang J."/>
            <person name="Li N."/>
        </authorList>
    </citation>
    <scope>NUCLEOTIDE SEQUENCE [LARGE SCALE GENOMIC DNA]</scope>
</reference>
<sequence>MSPNQQGARGQIAHLTVKVIIRPSTQSGQLEKHLVSQRVSNSDQKALCFGPLHAPYRGPLSAEKSRGNYSIAEALHNQTKRLLHGEKSLPAAEEHTAEGRADGKCHEAYLAEILQAFTLEDRIDRSEGDLSLNPWKPRSPEIAVP</sequence>
<keyword evidence="2" id="KW-1185">Reference proteome</keyword>
<dbReference type="AlphaFoldDB" id="R0JTI5"/>